<evidence type="ECO:0000256" key="1">
    <source>
        <dbReference type="SAM" id="Coils"/>
    </source>
</evidence>
<dbReference type="AlphaFoldDB" id="A0A8H3ZMB7"/>
<name>A0A8H3ZMB7_9PEZI</name>
<evidence type="ECO:0000256" key="2">
    <source>
        <dbReference type="SAM" id="MobiDB-lite"/>
    </source>
</evidence>
<sequence length="80" mass="8936">MSDIRQRKRPREGEAPEGEDSGSVPYASASKLQEQIEGYRHALDKAVRKASSLERDVLSTTGKVHDSLVQGKDLQIQWTL</sequence>
<dbReference type="Proteomes" id="UP000434172">
    <property type="component" value="Unassembled WGS sequence"/>
</dbReference>
<gene>
    <name evidence="3" type="ORF">GQ607_015899</name>
</gene>
<accession>A0A8H3ZMB7</accession>
<evidence type="ECO:0000313" key="3">
    <source>
        <dbReference type="EMBL" id="KAF0316855.1"/>
    </source>
</evidence>
<reference evidence="3 4" key="1">
    <citation type="submission" date="2019-12" db="EMBL/GenBank/DDBJ databases">
        <title>A genome sequence resource for the geographically widespread anthracnose pathogen Colletotrichum asianum.</title>
        <authorList>
            <person name="Meng Y."/>
        </authorList>
    </citation>
    <scope>NUCLEOTIDE SEQUENCE [LARGE SCALE GENOMIC DNA]</scope>
    <source>
        <strain evidence="3 4">ICMP 18580</strain>
    </source>
</reference>
<organism evidence="3 4">
    <name type="scientific">Colletotrichum asianum</name>
    <dbReference type="NCBI Taxonomy" id="702518"/>
    <lineage>
        <taxon>Eukaryota</taxon>
        <taxon>Fungi</taxon>
        <taxon>Dikarya</taxon>
        <taxon>Ascomycota</taxon>
        <taxon>Pezizomycotina</taxon>
        <taxon>Sordariomycetes</taxon>
        <taxon>Hypocreomycetidae</taxon>
        <taxon>Glomerellales</taxon>
        <taxon>Glomerellaceae</taxon>
        <taxon>Colletotrichum</taxon>
        <taxon>Colletotrichum gloeosporioides species complex</taxon>
    </lineage>
</organism>
<comment type="caution">
    <text evidence="3">The sequence shown here is derived from an EMBL/GenBank/DDBJ whole genome shotgun (WGS) entry which is preliminary data.</text>
</comment>
<keyword evidence="4" id="KW-1185">Reference proteome</keyword>
<feature type="region of interest" description="Disordered" evidence="2">
    <location>
        <begin position="1"/>
        <end position="27"/>
    </location>
</feature>
<dbReference type="EMBL" id="WOWK01000145">
    <property type="protein sequence ID" value="KAF0316855.1"/>
    <property type="molecule type" value="Genomic_DNA"/>
</dbReference>
<feature type="compositionally biased region" description="Basic residues" evidence="2">
    <location>
        <begin position="1"/>
        <end position="10"/>
    </location>
</feature>
<keyword evidence="1" id="KW-0175">Coiled coil</keyword>
<evidence type="ECO:0000313" key="4">
    <source>
        <dbReference type="Proteomes" id="UP000434172"/>
    </source>
</evidence>
<feature type="coiled-coil region" evidence="1">
    <location>
        <begin position="29"/>
        <end position="56"/>
    </location>
</feature>
<proteinExistence type="predicted"/>
<protein>
    <submittedName>
        <fullName evidence="3">Uncharacterized protein</fullName>
    </submittedName>
</protein>